<evidence type="ECO:0000313" key="4">
    <source>
        <dbReference type="Ensembl" id="ENSOMYP00000076837.1"/>
    </source>
</evidence>
<dbReference type="GO" id="GO:0000175">
    <property type="term" value="F:3'-5'-RNA exonuclease activity"/>
    <property type="evidence" value="ECO:0007669"/>
    <property type="project" value="TreeGrafter"/>
</dbReference>
<feature type="region of interest" description="Disordered" evidence="1">
    <location>
        <begin position="99"/>
        <end position="220"/>
    </location>
</feature>
<dbReference type="InterPro" id="IPR005135">
    <property type="entry name" value="Endo/exonuclease/phosphatase"/>
</dbReference>
<feature type="compositionally biased region" description="Acidic residues" evidence="1">
    <location>
        <begin position="141"/>
        <end position="156"/>
    </location>
</feature>
<dbReference type="STRING" id="8022.A0A060WKW5"/>
<reference evidence="3" key="1">
    <citation type="journal article" date="2014" name="Nat. Commun.">
        <title>The rainbow trout genome provides novel insights into evolution after whole-genome duplication in vertebrates.</title>
        <authorList>
            <person name="Berthelot C."/>
            <person name="Brunet F."/>
            <person name="Chalopin D."/>
            <person name="Juanchich A."/>
            <person name="Bernard M."/>
            <person name="Noel B."/>
            <person name="Bento P."/>
            <person name="Da Silva C."/>
            <person name="Labadie K."/>
            <person name="Alberti A."/>
            <person name="Aury J.M."/>
            <person name="Louis A."/>
            <person name="Dehais P."/>
            <person name="Bardou P."/>
            <person name="Montfort J."/>
            <person name="Klopp C."/>
            <person name="Cabau C."/>
            <person name="Gaspin C."/>
            <person name="Thorgaard G.H."/>
            <person name="Boussaha M."/>
            <person name="Quillet E."/>
            <person name="Guyomard R."/>
            <person name="Galiana D."/>
            <person name="Bobe J."/>
            <person name="Volff J.N."/>
            <person name="Genet C."/>
            <person name="Wincker P."/>
            <person name="Jaillon O."/>
            <person name="Roest Crollius H."/>
            <person name="Guiguen Y."/>
        </authorList>
    </citation>
    <scope>NUCLEOTIDE SEQUENCE [LARGE SCALE GENOMIC DNA]</scope>
</reference>
<dbReference type="OrthoDB" id="10253982at2759"/>
<dbReference type="KEGG" id="omy:110505536"/>
<feature type="compositionally biased region" description="Polar residues" evidence="1">
    <location>
        <begin position="195"/>
        <end position="214"/>
    </location>
</feature>
<reference evidence="4 6" key="3">
    <citation type="submission" date="2020-07" db="EMBL/GenBank/DDBJ databases">
        <title>A long reads based de novo assembly of the rainbow trout Arlee double haploid line genome.</title>
        <authorList>
            <person name="Gao G."/>
            <person name="Palti Y."/>
        </authorList>
    </citation>
    <scope>NUCLEOTIDE SEQUENCE [LARGE SCALE GENOMIC DNA]</scope>
</reference>
<dbReference type="CTD" id="23357"/>
<dbReference type="Ensembl" id="ENSOMYT00000083633.2">
    <property type="protein sequence ID" value="ENSOMYP00000076837.1"/>
    <property type="gene ID" value="ENSOMYG00000035536.2"/>
</dbReference>
<dbReference type="Gene3D" id="3.60.10.10">
    <property type="entry name" value="Endonuclease/exonuclease/phosphatase"/>
    <property type="match status" value="1"/>
</dbReference>
<feature type="domain" description="Endonuclease/exonuclease/phosphatase" evidence="2">
    <location>
        <begin position="382"/>
        <end position="740"/>
    </location>
</feature>
<dbReference type="PANTHER" id="PTHR12121:SF28">
    <property type="entry name" value="PROTEIN ANGEL HOMOLOG 1"/>
    <property type="match status" value="1"/>
</dbReference>
<reference evidence="4" key="4">
    <citation type="submission" date="2025-05" db="UniProtKB">
        <authorList>
            <consortium name="Ensembl"/>
        </authorList>
    </citation>
    <scope>IDENTIFICATION</scope>
</reference>
<evidence type="ECO:0000313" key="5">
    <source>
        <dbReference type="Proteomes" id="UP000193380"/>
    </source>
</evidence>
<protein>
    <submittedName>
        <fullName evidence="4">Angel homolog 1 (Drosophila)</fullName>
    </submittedName>
</protein>
<evidence type="ECO:0000256" key="1">
    <source>
        <dbReference type="SAM" id="MobiDB-lite"/>
    </source>
</evidence>
<dbReference type="Proteomes" id="UP000694395">
    <property type="component" value="Chromosome 25"/>
</dbReference>
<dbReference type="EMBL" id="FR904609">
    <property type="protein sequence ID" value="CDQ68058.1"/>
    <property type="molecule type" value="Genomic_DNA"/>
</dbReference>
<reference evidence="3" key="2">
    <citation type="submission" date="2014-03" db="EMBL/GenBank/DDBJ databases">
        <authorList>
            <person name="Genoscope - CEA"/>
        </authorList>
    </citation>
    <scope>NUCLEOTIDE SEQUENCE</scope>
</reference>
<dbReference type="InterPro" id="IPR036691">
    <property type="entry name" value="Endo/exonu/phosph_ase_sf"/>
</dbReference>
<accession>A0A060WKW5</accession>
<evidence type="ECO:0000313" key="3">
    <source>
        <dbReference type="EMBL" id="CDQ68058.1"/>
    </source>
</evidence>
<feature type="compositionally biased region" description="Basic and acidic residues" evidence="1">
    <location>
        <begin position="99"/>
        <end position="112"/>
    </location>
</feature>
<keyword evidence="6" id="KW-1185">Reference proteome</keyword>
<dbReference type="Pfam" id="PF03372">
    <property type="entry name" value="Exo_endo_phos"/>
    <property type="match status" value="1"/>
</dbReference>
<name>A0A060WKW5_ONCMY</name>
<evidence type="ECO:0000313" key="6">
    <source>
        <dbReference type="Proteomes" id="UP000694395"/>
    </source>
</evidence>
<dbReference type="AlphaFoldDB" id="A0A060WKW5"/>
<dbReference type="InterPro" id="IPR050410">
    <property type="entry name" value="CCR4/nocturin_mRNA_transcr"/>
</dbReference>
<dbReference type="Proteomes" id="UP000193380">
    <property type="component" value="Unassembled WGS sequence"/>
</dbReference>
<proteinExistence type="predicted"/>
<dbReference type="SUPFAM" id="SSF56219">
    <property type="entry name" value="DNase I-like"/>
    <property type="match status" value="1"/>
</dbReference>
<sequence>MIGSAQSLERSMIGSLIFYGLYPLTRLINCVTEPLKKGPSVSINDNKVWDGEVPSKIFTKTQAGLLDPWLSTSSGPPKAKKDPGRVTGEWLKENGALEKEKSKEAEMKKSTVKEVMGSEPEKDRKEPVFVTLGGRLLDGVKEEEPEVRDDVEEDGVREEGPKQQDQEQTILYSEKLMRDDGVQEAPCSPTEKSENSNPAPELTTETSEVQNPSVKDSRTTDDKAIVHVLLEQIVEKMSMGESVTKAQVQKPEWESQTAAGLDLSSFVDPHASTSEVPAEIWDPGLDLVSLLCEAEAQTQPWESRAQPPPKGWHFPIGPGLKEVLFCPSTAFPSMSYYPHSLERETFQVVWRVWEELSETHTAPEPLQRPPSEPRPLFDFTVMSYNILAQDLLEANQELYTHCPLGVLSWDYRFPNLTQEFKKWEPDILCLQEVQENHFTEQLHPVLRDMGYTCVYKRRTGTKTDGCVICYRGDRFSQVSESLLEFYRPECELLDRDNVGIVLLLQPIITQGSEVTAKGPPLCVATTHLLFNTRRGDVKLTQLAMLLAEIDYIVRNCKVKGEHCNVVLCGDFNALPNMPLYQLITTRQLYYHGLPAWMISGQEDLSYNVHHRRVFAPLWPSTVGIDDNCQYTTVNEPKSQITSTQSPERNLQYNHGFLRRLRFCEAACIRPQDLELIPGVTDNTPDPEDKHPYTTRFRQTISHYLNLRSAYGHFIPGTDRAEVTTLHSEVGATVDYIFYSPRRGISGAYQKGGGQRQSQGLKLLGRLSLLPEEDLWSMNGLPNEMFPSDHLSLLAKFQLDLNPV</sequence>
<evidence type="ECO:0000259" key="2">
    <source>
        <dbReference type="Pfam" id="PF03372"/>
    </source>
</evidence>
<gene>
    <name evidence="3" type="ORF">GSONMT00039226001</name>
</gene>
<dbReference type="GeneTree" id="ENSGT00940000159057"/>
<dbReference type="PANTHER" id="PTHR12121">
    <property type="entry name" value="CARBON CATABOLITE REPRESSOR PROTEIN 4"/>
    <property type="match status" value="1"/>
</dbReference>
<organism evidence="3 5">
    <name type="scientific">Oncorhynchus mykiss</name>
    <name type="common">Rainbow trout</name>
    <name type="synonym">Salmo gairdneri</name>
    <dbReference type="NCBI Taxonomy" id="8022"/>
    <lineage>
        <taxon>Eukaryota</taxon>
        <taxon>Metazoa</taxon>
        <taxon>Chordata</taxon>
        <taxon>Craniata</taxon>
        <taxon>Vertebrata</taxon>
        <taxon>Euteleostomi</taxon>
        <taxon>Actinopterygii</taxon>
        <taxon>Neopterygii</taxon>
        <taxon>Teleostei</taxon>
        <taxon>Protacanthopterygii</taxon>
        <taxon>Salmoniformes</taxon>
        <taxon>Salmonidae</taxon>
        <taxon>Salmoninae</taxon>
        <taxon>Oncorhynchus</taxon>
    </lineage>
</organism>
<dbReference type="PaxDb" id="8022-A0A060WKW5"/>